<reference evidence="1" key="1">
    <citation type="submission" date="2020-10" db="EMBL/GenBank/DDBJ databases">
        <authorList>
            <person name="Gilroy R."/>
        </authorList>
    </citation>
    <scope>NUCLEOTIDE SEQUENCE</scope>
    <source>
        <strain evidence="1">CHK154-7741</strain>
    </source>
</reference>
<dbReference type="AlphaFoldDB" id="A0A9D1SQY3"/>
<protein>
    <submittedName>
        <fullName evidence="1">Uncharacterized protein</fullName>
    </submittedName>
</protein>
<evidence type="ECO:0000313" key="2">
    <source>
        <dbReference type="Proteomes" id="UP000886748"/>
    </source>
</evidence>
<comment type="caution">
    <text evidence="1">The sequence shown here is derived from an EMBL/GenBank/DDBJ whole genome shotgun (WGS) entry which is preliminary data.</text>
</comment>
<dbReference type="EMBL" id="DVOD01000003">
    <property type="protein sequence ID" value="HIU91526.1"/>
    <property type="molecule type" value="Genomic_DNA"/>
</dbReference>
<name>A0A9D1SQY3_9CLOT</name>
<proteinExistence type="predicted"/>
<evidence type="ECO:0000313" key="1">
    <source>
        <dbReference type="EMBL" id="HIU91526.1"/>
    </source>
</evidence>
<reference evidence="1" key="2">
    <citation type="journal article" date="2021" name="PeerJ">
        <title>Extensive microbial diversity within the chicken gut microbiome revealed by metagenomics and culture.</title>
        <authorList>
            <person name="Gilroy R."/>
            <person name="Ravi A."/>
            <person name="Getino M."/>
            <person name="Pursley I."/>
            <person name="Horton D.L."/>
            <person name="Alikhan N.F."/>
            <person name="Baker D."/>
            <person name="Gharbi K."/>
            <person name="Hall N."/>
            <person name="Watson M."/>
            <person name="Adriaenssens E.M."/>
            <person name="Foster-Nyarko E."/>
            <person name="Jarju S."/>
            <person name="Secka A."/>
            <person name="Antonio M."/>
            <person name="Oren A."/>
            <person name="Chaudhuri R.R."/>
            <person name="La Ragione R."/>
            <person name="Hildebrand F."/>
            <person name="Pallen M.J."/>
        </authorList>
    </citation>
    <scope>NUCLEOTIDE SEQUENCE</scope>
    <source>
        <strain evidence="1">CHK154-7741</strain>
    </source>
</reference>
<organism evidence="1 2">
    <name type="scientific">Candidatus Limenecus avicola</name>
    <dbReference type="NCBI Taxonomy" id="2840847"/>
    <lineage>
        <taxon>Bacteria</taxon>
        <taxon>Bacillati</taxon>
        <taxon>Bacillota</taxon>
        <taxon>Clostridia</taxon>
        <taxon>Eubacteriales</taxon>
        <taxon>Clostridiaceae</taxon>
        <taxon>Clostridiaceae incertae sedis</taxon>
        <taxon>Candidatus Limenecus</taxon>
    </lineage>
</organism>
<accession>A0A9D1SQY3</accession>
<sequence>MEKNTKIILSLLILILLIVLPFFAVSFKLDLNKKELHVDRQRYEKVNRHCFEKKSSKSCLALLKQDLNILKAAHKCNNDIIKKPVPLTDVEGILRRLYKKQENSSNIEPEILLKTMLIKKLLLMDMQNPIESADFADKAENYIINNFSAKNRYVYVRVLQAQDDRMEKYADRINFKKNKRSLEEIIGR</sequence>
<dbReference type="Proteomes" id="UP000886748">
    <property type="component" value="Unassembled WGS sequence"/>
</dbReference>
<gene>
    <name evidence="1" type="ORF">IAD26_00180</name>
</gene>